<evidence type="ECO:0000256" key="1">
    <source>
        <dbReference type="SAM" id="Phobius"/>
    </source>
</evidence>
<dbReference type="EMBL" id="CP023344">
    <property type="protein sequence ID" value="ATC64710.1"/>
    <property type="molecule type" value="Genomic_DNA"/>
</dbReference>
<dbReference type="AlphaFoldDB" id="A0A290QBY8"/>
<evidence type="ECO:0000313" key="3">
    <source>
        <dbReference type="Proteomes" id="UP000217265"/>
    </source>
</evidence>
<keyword evidence="1" id="KW-0472">Membrane</keyword>
<reference evidence="2 3" key="1">
    <citation type="submission" date="2017-09" db="EMBL/GenBank/DDBJ databases">
        <title>Complete genome sequence of Verrucomicrobial strain HZ-65, isolated from freshwater.</title>
        <authorList>
            <person name="Choi A."/>
        </authorList>
    </citation>
    <scope>NUCLEOTIDE SEQUENCE [LARGE SCALE GENOMIC DNA]</scope>
    <source>
        <strain evidence="2 3">HZ-65</strain>
    </source>
</reference>
<name>A0A290QBY8_9BACT</name>
<organism evidence="2 3">
    <name type="scientific">Nibricoccus aquaticus</name>
    <dbReference type="NCBI Taxonomy" id="2576891"/>
    <lineage>
        <taxon>Bacteria</taxon>
        <taxon>Pseudomonadati</taxon>
        <taxon>Verrucomicrobiota</taxon>
        <taxon>Opitutia</taxon>
        <taxon>Opitutales</taxon>
        <taxon>Opitutaceae</taxon>
        <taxon>Nibricoccus</taxon>
    </lineage>
</organism>
<dbReference type="SUPFAM" id="SSF103481">
    <property type="entry name" value="Multidrug resistance efflux transporter EmrE"/>
    <property type="match status" value="1"/>
</dbReference>
<feature type="transmembrane region" description="Helical" evidence="1">
    <location>
        <begin position="41"/>
        <end position="61"/>
    </location>
</feature>
<feature type="transmembrane region" description="Helical" evidence="1">
    <location>
        <begin position="68"/>
        <end position="91"/>
    </location>
</feature>
<sequence length="118" mass="12395">MRYYALLTAYIVTTTSAIVLFKQGAGRSSWSFSNGLFSGGIDGRVLAGIFLYGISFALWLLLLTGRPVVYIVPLTTALVHVAIVGASVAFLHERVTALQLVGIGLVVAGAALISIKPA</sequence>
<feature type="transmembrane region" description="Helical" evidence="1">
    <location>
        <begin position="97"/>
        <end position="115"/>
    </location>
</feature>
<keyword evidence="1" id="KW-0812">Transmembrane</keyword>
<evidence type="ECO:0008006" key="4">
    <source>
        <dbReference type="Google" id="ProtNLM"/>
    </source>
</evidence>
<dbReference type="KEGG" id="vbh:CMV30_12485"/>
<proteinExistence type="predicted"/>
<protein>
    <recommendedName>
        <fullName evidence="4">EamA domain-containing protein</fullName>
    </recommendedName>
</protein>
<keyword evidence="3" id="KW-1185">Reference proteome</keyword>
<evidence type="ECO:0000313" key="2">
    <source>
        <dbReference type="EMBL" id="ATC64710.1"/>
    </source>
</evidence>
<dbReference type="Gene3D" id="1.10.3730.20">
    <property type="match status" value="1"/>
</dbReference>
<accession>A0A290QBY8</accession>
<gene>
    <name evidence="2" type="ORF">CMV30_12485</name>
</gene>
<keyword evidence="1" id="KW-1133">Transmembrane helix</keyword>
<dbReference type="RefSeq" id="WP_096056341.1">
    <property type="nucleotide sequence ID" value="NZ_CP023344.1"/>
</dbReference>
<dbReference type="InterPro" id="IPR037185">
    <property type="entry name" value="EmrE-like"/>
</dbReference>
<dbReference type="Proteomes" id="UP000217265">
    <property type="component" value="Chromosome"/>
</dbReference>